<evidence type="ECO:0000259" key="1">
    <source>
        <dbReference type="PROSITE" id="PS50234"/>
    </source>
</evidence>
<dbReference type="InterPro" id="IPR038081">
    <property type="entry name" value="CalX-like_sf"/>
</dbReference>
<gene>
    <name evidence="2" type="ORF">NR989_00650</name>
</gene>
<dbReference type="PROSITE" id="PS50234">
    <property type="entry name" value="VWFA"/>
    <property type="match status" value="2"/>
</dbReference>
<reference evidence="2 3" key="1">
    <citation type="submission" date="2022-06" db="EMBL/GenBank/DDBJ databases">
        <title>Thiomicrohabdus sp. nov, an obligately chemolithoautotrophic, sulfur-oxidizing bacterium isolated from beach of Guanyin Mountain. Amoy.</title>
        <authorList>
            <person name="Zhu H."/>
        </authorList>
    </citation>
    <scope>NUCLEOTIDE SEQUENCE [LARGE SCALE GENOMIC DNA]</scope>
    <source>
        <strain evidence="2 3">XGS-01</strain>
    </source>
</reference>
<name>A0ABY8CBB7_9GAMM</name>
<dbReference type="Proteomes" id="UP001222275">
    <property type="component" value="Chromosome"/>
</dbReference>
<feature type="domain" description="VWFA" evidence="1">
    <location>
        <begin position="3197"/>
        <end position="3405"/>
    </location>
</feature>
<keyword evidence="3" id="KW-1185">Reference proteome</keyword>
<evidence type="ECO:0000313" key="3">
    <source>
        <dbReference type="Proteomes" id="UP001222275"/>
    </source>
</evidence>
<dbReference type="Pfam" id="PF13519">
    <property type="entry name" value="VWA_2"/>
    <property type="match status" value="1"/>
</dbReference>
<sequence length="4336" mass="446326">MTRQPWTLNDVSVNEGTGQATITASLDHTPETELVVTLDNGATVTFGTDYVAGTDVSSTPFNINNGEDVYVDGSSFDVAVASTTGGNFENLVTTDTATVTVSDTVDATTLTLNDVSVNEGTGQATITASLDHTPETELVVTLDNGATVTFGTDYVAGTDVSSTPFNINNGEDVYVDGSSFDVAVASTTGGNFENLVTTDTATVTVSDTVDATTLTLNDVSVNEGTGQATITASLDHTPETELVVTLDNGATVTFGTDYVAGTDVSSTPFNINNGEDVYVDGSSFDVAVASTTGGNFENLVTTDTATVTVSDTVDATTLTLNDVSVNEGTGQATITASLDHTPETELVVTLDNGATVTFGTDYVAGTDVSSTPFNINNGEDVYVDGSSFDVAVASTTGGNFENLVTTDTATVTVSDTVDATTLTLNDVSVNEGTGQATITASLDHTPETELVVTLDNGATVTFGTDYVAGTDVSSTPFNINNGEDVYVDGSSFDVAVASTTGGNFENLVTTDTATVTVSDTVDATTLTLNDVSVNEGTGQATITASLDHTPETELVVTLDNGATVTFGTDYVAGTDVSSTPFNINNGEDVYVDGSSFDVAVASTTGGNFENLVTTDTATVTVSDTVDATTLTLNDVSVNEGTGQATITASLDHTPETELVVTLDNGATVTFGTDYVAGTDVSSTPFNINNGEDVYVDGSSFDVAVASTTGGNFENLVTTDTATVTVSDTVDATTLTLNDVSVNEGTGQATITASLDHTPETELVVTLDNGATVTFGTDYVAGTDVSSTPFNINNGEDVYVDGSSFDVAVASTTGGNFENLVTTDTATVTVSDTVDATTLTLNDVSVNEGTGQATITASLDHTPETELVVTLDNGATVTFGTDYVAGTDVSSTPFNINNGEDVYVDGSSFDVAVASTTGGNFENLVTTDTATVTVSDTVDATTLTLNDVSVNEGTGQATITASLDHTPETELVVTLDNGATVTFGTDYVAGTDVSSTPFNINNGEDVYVDGSSFDVAVASTTGGNFENLVTTDTATVTVSDTVDATTLTLNDVSVNEGTGQATITASLDHTPETELVVTLDNGATVTFGTDYVAGTDVSSTPFNINNGEDVYVDGSSFDVAVASTTGGNFENLVTTDTATVTVSDTVDATTLTLNDVSVNEGTGQATITASLDHTPETELVVTLDNGATVTFGTDYVAGTDVSSTPFNINNGEDVYVDGSSFDVAVASTTGGNFENLVTTDTATVTVSDTVDATTLTLNDVSVNEGTGQATITASLDHTPETELVVTLDNGATVTFGTDYVAGTDVSSTPFNINNGEDVYVDGSSFDVAVASTTGGNFENLVTTDTATVTVSDTVDATTLTLNDVSVNEGTGQATITASLDHTPETELVVTLDNGATVTFGTDYVAGTDVSSTPFNINNGEDVYVDGSSFDVAVASTTGGNFENLVTTDTATVTVSDTVDATTLTLNDVSVNEGTGQATITASLDHTPETELVVTLDNGATVTFGTDYVAGTDVSSTPFNINNGEDVYVDGSSFDVAVASTTGGNFENLVTTDTATVTVSDTVDATTLTLNDVSVNEGTGQATITASLDHTPETELVVTLDNGATVTFGTDYVAGTDVSSTPFNINNGEDVYVDGSSFDVAVASTTGGNFENLVTTDTATVTVSDTVDATTLTLNDVSVNEGTGQATITASLDHTPETELVVTLDNGATVTFGTDYVAGTDVSSTPFNINNGEDVYVDGSSFDVAVASTTGGNFENLVTTDTATVTVSDTVDATTLTLNDVSVNEGTGQATITASLDHTPETELVVTLDNGATVTFGTDYVAGTDVSSTPFNINNGEDVYVDGSSFDVAVASTTGGNFENLVTTDTATVTVSDTVDATTLTLNDVSVNEGTGQATITASLDHTPETELVVTLDNGATVTFGTDYVAGTDVSSTPFNINNGEDVYVDGSSFDVAVASTTGGNFENLVTTDTATVTVSDTVDATTLTLNDVSVNEGTGQATITASLDHTPETELVVTLDNGATVTFGTDYVAGTDVSSTPFNINNGEDVYVDGSSFDVAVASTTGGNFENLVTTDTATVTVSDTVDATTLTLNDVSVNEGTGQATITASLDHTPETELVVTLDNGATVTFGTDYVAGTDVSSTPFNINNGEDVYVDGSSFDVAVASTTGGNFENLVTTDTATVTVSDTVDATTLTLNDVSVNEGTGQATITASLDHTPETELVVTLDNGATVTFGTDYVAGTDVSSTPFNINNGEDVYVDGSSFDVAVASTTGGNFENLVTTDTATVTVSDTVDATTLTLNDVSVNEGTGQATITASLDHTPETELVVTLDNGATVTFGTDYVAGTDVSSTPFNINNGEDVYVDGSSFDVAVASTTGGNFENLVTTDTATVTVSDTVDATTLTLNDVSVNEGTGQATITASLDHTPETELVVTLDNGATVTFGTDYVAGTDVSSTPFNINNGEDVYVDGSSFDVAVASTTGGNFENLVTTDTATVTVSDTVDATTLTLNDVSVNEGTGQATITASLDHTPETELVVTLDNGATVTFGTDYVAGTDVSSTPFNINNGEDVYVDGSSFDVAVASTTGGNFENLVTTDTATVTVSDTVDATTLTLNDVSVNEGTGQATITASLDHTPETELVVTLDNGATVTFGTDYVAGTDVSSTPFNINNGEDVYVDGSSFDVAVASTTGGNFENLVTTDTATVTVSDTVDATTLTLNDVSVNEGTGQATITASLDHTPETELVVTLDNGATVTFGTDYVAGTDVSSTPFNINNGEDVYVDGSSFDVAVASTTGGNFENLVTTDTATVTVSDTVDATTLTLNDVSVNEGTGQATITASLDHTPETELVVTLDNGATVTFGTDYVAGTDVSSTPFNINNGEDVYVDGSSFDVAVASTTGGNFENLVTTDTATVTVSDTVDVTTLSLSGSISVNEGQAASYTLAVNNPILVGESIVVPINYTYVSAETGDIIESTSTITLDSNNQSQTFTVQSVSDKLAEGDEVYLVSIGNYTNNTSFESLILGNDSVSTTILDDDNAPTSFDATARVSEEGLATGIVDTVGENLGDDTTDLTVISGSIAQDLDGDALIIGLSNPTNSTVPLSSGGVPISWGGEGTNQLIGSANGVPVITIDIDSTGEYTVTLTGPLDHPITPVEDILSFDLGVTVSDGVNTPVSSTLTVIVEDDMPTASNITQDVTIPLQNSNIMIMLDVSGSMGSGSGVFDGGIELTRLEVAKQAINDLLDEYALMGAVRVQVGTFATDLATPNPVWMTVDQAKTYVAGLTDGGGTNYDYGLDGLETMFLTDGKIDGAQNISYFFSDGVPTFSDENPDSSTNNGSVTNTDLGDGIDAAEEAAWISFLETNSIVSNSVGLGTGVTGDYLNPIAYDGVASQDADAIIVTDLNQLDDSLNATLPVPLTGDILTGNVLESGFGVGADGGYVSEITADGNTYSFDGTSLTVAGSGTSTYTFDETKNEIVITTANNSTLRVDMDDGDYLYQANPTVTTGYTELLGFELSDNDGDTASGIVTLNVNRESYPDSLLNDNAAIVYEEAISTGTNSVSTAEIATGNIISDDSIATGSILSNITIAGGTTDTSVAGVITVTTAESNVLVVNSDSTSANYGDYTYTLNNALDHNVQGNDSVTDNFTYTTTDLNGFDWSASLAVQVVDDAPVATPQAVDLKIDPIVTNLSFIVDVSSSMSDQDLALTEQAISELISQYDGIGTVNVNIVQFYGNGNINSGWIDATSGDAVVLDTTRSGTDIEQGLREMVDGSYSGNQPGGTLYTGTLPAANQDVMYFFGDGNAYSDYLTDFNAYLPTWNSFVTGGDIDKLFSYSVNTTDVLSDIVRVADNGENIVSQDVVNITDIADLASAVAQTSGVYKEGNLLQQETGTVIINYGADGGHIESVTVSGNTVAYDAANPTQEVAGQYGTFTLNFVTGDYTYTPTEYVNHVETVNVSIADGDGDVLDTILLDINVVYDDSFNPVTYGLSEVNMITSQNTTDIVTGSVSDNIDYGIAGPGQIDSITYNGTAYNSVDNPTGVTIAMQNGGSLTFDFATGNYTFNNTAGSATAEEIFAIVASDSAGSSQLLNLKLSAAGNLAETYTEDFTNGVIGWGAQVSQANDAMEIGRDETATKLFSFGAENAGQTVTVEFDVWVNSEWEASGRNQDYFNVSVDNNNIISNSYSGNGSDTGEHYSFDVVLDSNGEFTLALNVDATANDEYAQVTNFEISGLNSNIGDILYGDYGEAEQFIIHSDEDVTLVNFDTANDVLDLSEVITDTAVTEATLGDYLNFTNLDSDNDGVADDTRIDVDADGDATTTNDITTVYIQDEDIVDINDMNIDFQND</sequence>
<dbReference type="SUPFAM" id="SSF141072">
    <property type="entry name" value="CalX-like"/>
    <property type="match status" value="1"/>
</dbReference>
<dbReference type="Gene3D" id="2.60.40.2030">
    <property type="match status" value="1"/>
</dbReference>
<proteinExistence type="predicted"/>
<dbReference type="Pfam" id="PF20579">
    <property type="entry name" value="LapA"/>
    <property type="match status" value="28"/>
</dbReference>
<feature type="domain" description="VWFA" evidence="1">
    <location>
        <begin position="3680"/>
        <end position="3867"/>
    </location>
</feature>
<dbReference type="RefSeq" id="WP_275595043.1">
    <property type="nucleotide sequence ID" value="NZ_CP102381.1"/>
</dbReference>
<dbReference type="InterPro" id="IPR046779">
    <property type="entry name" value="LapA_adhesin_dom"/>
</dbReference>
<organism evidence="2 3">
    <name type="scientific">Thiomicrorhabdus lithotrophica</name>
    <dbReference type="NCBI Taxonomy" id="2949997"/>
    <lineage>
        <taxon>Bacteria</taxon>
        <taxon>Pseudomonadati</taxon>
        <taxon>Pseudomonadota</taxon>
        <taxon>Gammaproteobacteria</taxon>
        <taxon>Thiotrichales</taxon>
        <taxon>Piscirickettsiaceae</taxon>
        <taxon>Thiomicrorhabdus</taxon>
    </lineage>
</organism>
<dbReference type="SMART" id="SM00327">
    <property type="entry name" value="VWA"/>
    <property type="match status" value="2"/>
</dbReference>
<protein>
    <submittedName>
        <fullName evidence="2">VWA domain-containing protein</fullName>
    </submittedName>
</protein>
<dbReference type="InterPro" id="IPR036465">
    <property type="entry name" value="vWFA_dom_sf"/>
</dbReference>
<accession>A0ABY8CBB7</accession>
<evidence type="ECO:0000313" key="2">
    <source>
        <dbReference type="EMBL" id="WEJ62787.1"/>
    </source>
</evidence>
<dbReference type="SUPFAM" id="SSF53300">
    <property type="entry name" value="vWA-like"/>
    <property type="match status" value="2"/>
</dbReference>
<dbReference type="EMBL" id="CP102381">
    <property type="protein sequence ID" value="WEJ62787.1"/>
    <property type="molecule type" value="Genomic_DNA"/>
</dbReference>
<dbReference type="CDD" id="cd00198">
    <property type="entry name" value="vWFA"/>
    <property type="match status" value="1"/>
</dbReference>
<dbReference type="InterPro" id="IPR002035">
    <property type="entry name" value="VWF_A"/>
</dbReference>